<feature type="compositionally biased region" description="Basic and acidic residues" evidence="6">
    <location>
        <begin position="298"/>
        <end position="321"/>
    </location>
</feature>
<dbReference type="GO" id="GO:0008239">
    <property type="term" value="F:dipeptidyl-peptidase activity"/>
    <property type="evidence" value="ECO:0007669"/>
    <property type="project" value="TreeGrafter"/>
</dbReference>
<evidence type="ECO:0000256" key="2">
    <source>
        <dbReference type="ARBA" id="ARBA00022670"/>
    </source>
</evidence>
<feature type="compositionally biased region" description="Basic and acidic residues" evidence="6">
    <location>
        <begin position="168"/>
        <end position="193"/>
    </location>
</feature>
<dbReference type="OMA" id="NDYIDSQ"/>
<accession>K0RG71</accession>
<feature type="signal peptide" evidence="7">
    <location>
        <begin position="1"/>
        <end position="23"/>
    </location>
</feature>
<name>K0RG71_THAOC</name>
<dbReference type="EMBL" id="AGNL01041895">
    <property type="protein sequence ID" value="EJK51289.1"/>
    <property type="molecule type" value="Genomic_DNA"/>
</dbReference>
<dbReference type="eggNOG" id="KOG2182">
    <property type="taxonomic scope" value="Eukaryota"/>
</dbReference>
<evidence type="ECO:0000256" key="6">
    <source>
        <dbReference type="SAM" id="MobiDB-lite"/>
    </source>
</evidence>
<evidence type="ECO:0000313" key="9">
    <source>
        <dbReference type="Proteomes" id="UP000266841"/>
    </source>
</evidence>
<sequence length="618" mass="66761">MVKTVLPPRLLAAAPLLAGLASALPPPVHVPDLLSRRGEDDGLLSTSAGPPQGWWGNEDRSPELDDVTSSTFEQVLDHFSKEDGVTFGQRYFTSDRYVSEGGTGEDAVNFLCVGGEGPSLDASVLVNSVHCTGDMVELAKLLHEEHGWDVRMYALEHRYYGESIPSPKKGEGGLRSPKEGGDGPDGGDKKGDADFAHLSSRQAVLDIVNFVTSTDPHNRWVAFGGSYPGMLSAWSHLLHPSKIYAAVSSSSPLQVTLDFGRYNDRVASDLADADVGGSGECLAVVEGGHAQVAAALEADGKKSDPGSDPKSKSPGKKGGEVGLDKVAEMFDVCGGADTLRVERNRQIFAGWGLLRIPAQGNDPSCDGKVCNIEKLCGEILHLKKTNGKDGKERSDMEVLSEVRRMQSDDEAGGWMERQCQNVGWDDFVSYYSTPTRWNANDRSWQYQTCNEFGFYQTCEVDSSCPYAKGYHGIDMDLELCQRLFGIDPDEVRRRVDGTLTYYGGRSLMPSVGPSDGAASPNLVEDGDGRRRLLFVTGDVDPWSELAMSTGDSDHPVISVEGASHHYWTHEVKDTDGPNIAGARRRIHETVSGWLGVTSREGNASIDGRASGLVSPEMA</sequence>
<evidence type="ECO:0000256" key="5">
    <source>
        <dbReference type="ARBA" id="ARBA00023180"/>
    </source>
</evidence>
<evidence type="ECO:0000256" key="3">
    <source>
        <dbReference type="ARBA" id="ARBA00022729"/>
    </source>
</evidence>
<evidence type="ECO:0000256" key="7">
    <source>
        <dbReference type="SAM" id="SignalP"/>
    </source>
</evidence>
<dbReference type="AlphaFoldDB" id="K0RG71"/>
<comment type="similarity">
    <text evidence="1">Belongs to the peptidase S28 family.</text>
</comment>
<organism evidence="8 9">
    <name type="scientific">Thalassiosira oceanica</name>
    <name type="common">Marine diatom</name>
    <dbReference type="NCBI Taxonomy" id="159749"/>
    <lineage>
        <taxon>Eukaryota</taxon>
        <taxon>Sar</taxon>
        <taxon>Stramenopiles</taxon>
        <taxon>Ochrophyta</taxon>
        <taxon>Bacillariophyta</taxon>
        <taxon>Coscinodiscophyceae</taxon>
        <taxon>Thalassiosirophycidae</taxon>
        <taxon>Thalassiosirales</taxon>
        <taxon>Thalassiosiraceae</taxon>
        <taxon>Thalassiosira</taxon>
    </lineage>
</organism>
<dbReference type="GO" id="GO:0006508">
    <property type="term" value="P:proteolysis"/>
    <property type="evidence" value="ECO:0007669"/>
    <property type="project" value="UniProtKB-KW"/>
</dbReference>
<dbReference type="Pfam" id="PF05577">
    <property type="entry name" value="Peptidase_S28"/>
    <property type="match status" value="3"/>
</dbReference>
<keyword evidence="5" id="KW-0325">Glycoprotein</keyword>
<evidence type="ECO:0000313" key="8">
    <source>
        <dbReference type="EMBL" id="EJK51289.1"/>
    </source>
</evidence>
<proteinExistence type="inferred from homology"/>
<comment type="caution">
    <text evidence="8">The sequence shown here is derived from an EMBL/GenBank/DDBJ whole genome shotgun (WGS) entry which is preliminary data.</text>
</comment>
<dbReference type="InterPro" id="IPR008758">
    <property type="entry name" value="Peptidase_S28"/>
</dbReference>
<dbReference type="InterPro" id="IPR029058">
    <property type="entry name" value="AB_hydrolase_fold"/>
</dbReference>
<feature type="region of interest" description="Disordered" evidence="6">
    <location>
        <begin position="297"/>
        <end position="321"/>
    </location>
</feature>
<dbReference type="Proteomes" id="UP000266841">
    <property type="component" value="Unassembled WGS sequence"/>
</dbReference>
<feature type="region of interest" description="Disordered" evidence="6">
    <location>
        <begin position="164"/>
        <end position="193"/>
    </location>
</feature>
<dbReference type="PANTHER" id="PTHR11010:SF117">
    <property type="entry name" value="SERINE PROTEASE 16"/>
    <property type="match status" value="1"/>
</dbReference>
<evidence type="ECO:0000256" key="4">
    <source>
        <dbReference type="ARBA" id="ARBA00022801"/>
    </source>
</evidence>
<keyword evidence="4" id="KW-0378">Hydrolase</keyword>
<gene>
    <name evidence="8" type="ORF">THAOC_29548</name>
</gene>
<evidence type="ECO:0000256" key="1">
    <source>
        <dbReference type="ARBA" id="ARBA00011079"/>
    </source>
</evidence>
<feature type="chain" id="PRO_5003836282" evidence="7">
    <location>
        <begin position="24"/>
        <end position="618"/>
    </location>
</feature>
<keyword evidence="3 7" id="KW-0732">Signal</keyword>
<dbReference type="OrthoDB" id="1735038at2759"/>
<keyword evidence="2" id="KW-0645">Protease</keyword>
<reference evidence="8 9" key="1">
    <citation type="journal article" date="2012" name="Genome Biol.">
        <title>Genome and low-iron response of an oceanic diatom adapted to chronic iron limitation.</title>
        <authorList>
            <person name="Lommer M."/>
            <person name="Specht M."/>
            <person name="Roy A.S."/>
            <person name="Kraemer L."/>
            <person name="Andreson R."/>
            <person name="Gutowska M.A."/>
            <person name="Wolf J."/>
            <person name="Bergner S.V."/>
            <person name="Schilhabel M.B."/>
            <person name="Klostermeier U.C."/>
            <person name="Beiko R.G."/>
            <person name="Rosenstiel P."/>
            <person name="Hippler M."/>
            <person name="Laroche J."/>
        </authorList>
    </citation>
    <scope>NUCLEOTIDE SEQUENCE [LARGE SCALE GENOMIC DNA]</scope>
    <source>
        <strain evidence="8 9">CCMP1005</strain>
    </source>
</reference>
<keyword evidence="9" id="KW-1185">Reference proteome</keyword>
<feature type="region of interest" description="Disordered" evidence="6">
    <location>
        <begin position="40"/>
        <end position="66"/>
    </location>
</feature>
<dbReference type="SUPFAM" id="SSF53474">
    <property type="entry name" value="alpha/beta-Hydrolases"/>
    <property type="match status" value="1"/>
</dbReference>
<dbReference type="PANTHER" id="PTHR11010">
    <property type="entry name" value="PROTEASE S28 PRO-X CARBOXYPEPTIDASE-RELATED"/>
    <property type="match status" value="1"/>
</dbReference>
<dbReference type="GO" id="GO:0070008">
    <property type="term" value="F:serine-type exopeptidase activity"/>
    <property type="evidence" value="ECO:0007669"/>
    <property type="project" value="InterPro"/>
</dbReference>
<dbReference type="Gene3D" id="3.40.50.1820">
    <property type="entry name" value="alpha/beta hydrolase"/>
    <property type="match status" value="2"/>
</dbReference>
<protein>
    <submittedName>
        <fullName evidence="8">Uncharacterized protein</fullName>
    </submittedName>
</protein>